<dbReference type="Pfam" id="PF00930">
    <property type="entry name" value="DPPIV_N"/>
    <property type="match status" value="1"/>
</dbReference>
<dbReference type="InterPro" id="IPR029058">
    <property type="entry name" value="AB_hydrolase_fold"/>
</dbReference>
<protein>
    <recommendedName>
        <fullName evidence="3">dipeptidyl-peptidase IV</fullName>
        <ecNumber evidence="3">3.4.14.5</ecNumber>
    </recommendedName>
</protein>
<dbReference type="InterPro" id="IPR045785">
    <property type="entry name" value="Dpp_8/9_N"/>
</dbReference>
<organism evidence="11 12">
    <name type="scientific">Pinctada imbricata</name>
    <name type="common">Atlantic pearl-oyster</name>
    <name type="synonym">Pinctada martensii</name>
    <dbReference type="NCBI Taxonomy" id="66713"/>
    <lineage>
        <taxon>Eukaryota</taxon>
        <taxon>Metazoa</taxon>
        <taxon>Spiralia</taxon>
        <taxon>Lophotrochozoa</taxon>
        <taxon>Mollusca</taxon>
        <taxon>Bivalvia</taxon>
        <taxon>Autobranchia</taxon>
        <taxon>Pteriomorphia</taxon>
        <taxon>Pterioida</taxon>
        <taxon>Pterioidea</taxon>
        <taxon>Pteriidae</taxon>
        <taxon>Pinctada</taxon>
    </lineage>
</organism>
<dbReference type="EMBL" id="VSWD01000008">
    <property type="protein sequence ID" value="KAK3095569.1"/>
    <property type="molecule type" value="Genomic_DNA"/>
</dbReference>
<evidence type="ECO:0000256" key="6">
    <source>
        <dbReference type="ARBA" id="ARBA00022801"/>
    </source>
</evidence>
<dbReference type="GO" id="GO:0008236">
    <property type="term" value="F:serine-type peptidase activity"/>
    <property type="evidence" value="ECO:0007669"/>
    <property type="project" value="UniProtKB-KW"/>
</dbReference>
<dbReference type="GO" id="GO:0008239">
    <property type="term" value="F:dipeptidyl-peptidase activity"/>
    <property type="evidence" value="ECO:0007669"/>
    <property type="project" value="UniProtKB-EC"/>
</dbReference>
<dbReference type="EC" id="3.4.14.5" evidence="3"/>
<dbReference type="Proteomes" id="UP001186944">
    <property type="component" value="Unassembled WGS sequence"/>
</dbReference>
<feature type="domain" description="Dipeptidyl peptidase 8 /9 ,N-terminal" evidence="10">
    <location>
        <begin position="24"/>
        <end position="130"/>
    </location>
</feature>
<keyword evidence="12" id="KW-1185">Reference proteome</keyword>
<dbReference type="InterPro" id="IPR002469">
    <property type="entry name" value="Peptidase_S9B_N"/>
</dbReference>
<evidence type="ECO:0000256" key="1">
    <source>
        <dbReference type="ARBA" id="ARBA00001257"/>
    </source>
</evidence>
<dbReference type="FunFam" id="2.140.10.30:FF:000002">
    <property type="entry name" value="Dipeptidyl peptidase 8-like isoform"/>
    <property type="match status" value="1"/>
</dbReference>
<keyword evidence="4" id="KW-0031">Aminopeptidase</keyword>
<dbReference type="SUPFAM" id="SSF82171">
    <property type="entry name" value="DPP6 N-terminal domain-like"/>
    <property type="match status" value="1"/>
</dbReference>
<evidence type="ECO:0000259" key="9">
    <source>
        <dbReference type="Pfam" id="PF00930"/>
    </source>
</evidence>
<evidence type="ECO:0000313" key="12">
    <source>
        <dbReference type="Proteomes" id="UP001186944"/>
    </source>
</evidence>
<dbReference type="PANTHER" id="PTHR11731">
    <property type="entry name" value="PROTEASE FAMILY S9B,C DIPEPTIDYL-PEPTIDASE IV-RELATED"/>
    <property type="match status" value="1"/>
</dbReference>
<dbReference type="GO" id="GO:0004177">
    <property type="term" value="F:aminopeptidase activity"/>
    <property type="evidence" value="ECO:0007669"/>
    <property type="project" value="UniProtKB-KW"/>
</dbReference>
<feature type="domain" description="Peptidase S9 prolyl oligopeptidase catalytic" evidence="8">
    <location>
        <begin position="650"/>
        <end position="849"/>
    </location>
</feature>
<evidence type="ECO:0000259" key="8">
    <source>
        <dbReference type="Pfam" id="PF00326"/>
    </source>
</evidence>
<keyword evidence="7" id="KW-0720">Serine protease</keyword>
<feature type="domain" description="Dipeptidylpeptidase IV N-terminal" evidence="9">
    <location>
        <begin position="174"/>
        <end position="555"/>
    </location>
</feature>
<evidence type="ECO:0000256" key="5">
    <source>
        <dbReference type="ARBA" id="ARBA00022670"/>
    </source>
</evidence>
<comment type="catalytic activity">
    <reaction evidence="1">
        <text>Release of an N-terminal dipeptide, Xaa-Yaa-|-Zaa-, from a polypeptide, preferentially when Yaa is Pro, provided Zaa is neither Pro nor hydroxyproline.</text>
        <dbReference type="EC" id="3.4.14.5"/>
    </reaction>
</comment>
<sequence>MSLEQCEITSSTDVSAITKPPTTLSWGGLHQGVVEKRKFLTALASHVPNNFTFRTIHTPDGALTRLYFLGIPQKSRENTLLYVDIPKYDPAREATPILNWRTLFEAFQPTTSSAQLSKEEQLLRERKRLGIFGITSYDIVENEGKFIFPACNNMYVCLDNDIQNQEAVLPMPINTSCSGARMDAKICPHRSSLLAFIHCNDIWVTNLWSDQECRLTFAHKGLSLLASDPLSAGVPSFVVQEEFDRYTGYWWEPVQSDGQRKCRILYEEVDESEVEILHIFGSSNSGETVDECRYPRAGSTNAKSTLKIVEFEYGEDGQIQDDIIERQLREPLQTFFPWMEYIVRAGWTPDARFVYAQLMNRQQTRLSLVLIPVECFIPISESNDTEMDIDPYSKSYLPLTVIYEDKSDVWINTHDILHFLPHDNDSQVKFVWASEKTGFRHLYSVTSKLQNCDTAFSAMDLIEQYEGDYASTVIEELPLTSGEWEVNGKQIWVDSDRGVVYFMGHKDTVLESHLYSVSYISPGEPVRITLPGFSHQVSFSNDFTMFVSVYSRTDQTPTSVVYDLNHSLDGVISTNSRGTLLPSIPKSTLDYHAPELFSFRSKCGFDVHTMLFKPHNYEPGIKYPTVLMVYGGPQVQQVTNSFKGIRFLRHHTLASQGYAVVVVDGRGSCTRGIQFEAHIKNRLGTVEIEDQVEGLQWLSDYTEMIDMDRVAIHGWSYGGYLSLLGLAQRPDVFKIAMAGAPVVNWKLYDTGYTERYMDVPEKNPEGYENGSVLSCVEKFPDEENRLLIIHGLIDENVHFHHTSSLINALVKACKPYRLQIYPNERHGIRSPESSEHYKTMILSFLQHNL</sequence>
<dbReference type="Gene3D" id="2.140.10.30">
    <property type="entry name" value="Dipeptidylpeptidase IV, N-terminal domain"/>
    <property type="match status" value="1"/>
</dbReference>
<accession>A0AA88Y0R4</accession>
<dbReference type="Pfam" id="PF19520">
    <property type="entry name" value="Dpp_8_9_N"/>
    <property type="match status" value="1"/>
</dbReference>
<dbReference type="Gene3D" id="3.40.50.1820">
    <property type="entry name" value="alpha/beta hydrolase"/>
    <property type="match status" value="1"/>
</dbReference>
<evidence type="ECO:0000259" key="10">
    <source>
        <dbReference type="Pfam" id="PF19520"/>
    </source>
</evidence>
<dbReference type="Pfam" id="PF00326">
    <property type="entry name" value="Peptidase_S9"/>
    <property type="match status" value="1"/>
</dbReference>
<dbReference type="AlphaFoldDB" id="A0AA88Y0R4"/>
<dbReference type="SUPFAM" id="SSF53474">
    <property type="entry name" value="alpha/beta-Hydrolases"/>
    <property type="match status" value="1"/>
</dbReference>
<comment type="caution">
    <text evidence="11">The sequence shown here is derived from an EMBL/GenBank/DDBJ whole genome shotgun (WGS) entry which is preliminary data.</text>
</comment>
<dbReference type="PANTHER" id="PTHR11731:SF193">
    <property type="entry name" value="DIPEPTIDYL PEPTIDASE 9"/>
    <property type="match status" value="1"/>
</dbReference>
<evidence type="ECO:0000256" key="7">
    <source>
        <dbReference type="ARBA" id="ARBA00022825"/>
    </source>
</evidence>
<dbReference type="FunFam" id="3.40.50.1820:FF:000016">
    <property type="entry name" value="Dipeptidyl peptidase 8-like isoform"/>
    <property type="match status" value="1"/>
</dbReference>
<evidence type="ECO:0000256" key="4">
    <source>
        <dbReference type="ARBA" id="ARBA00022438"/>
    </source>
</evidence>
<dbReference type="GO" id="GO:0006508">
    <property type="term" value="P:proteolysis"/>
    <property type="evidence" value="ECO:0007669"/>
    <property type="project" value="UniProtKB-KW"/>
</dbReference>
<dbReference type="InterPro" id="IPR050278">
    <property type="entry name" value="Serine_Prot_S9B/DPPIV"/>
</dbReference>
<dbReference type="InterPro" id="IPR001375">
    <property type="entry name" value="Peptidase_S9_cat"/>
</dbReference>
<comment type="similarity">
    <text evidence="2">Belongs to the peptidase S9B family. DPPIV subfamily.</text>
</comment>
<evidence type="ECO:0000313" key="11">
    <source>
        <dbReference type="EMBL" id="KAK3095569.1"/>
    </source>
</evidence>
<proteinExistence type="inferred from homology"/>
<evidence type="ECO:0000256" key="2">
    <source>
        <dbReference type="ARBA" id="ARBA00010036"/>
    </source>
</evidence>
<keyword evidence="5" id="KW-0645">Protease</keyword>
<gene>
    <name evidence="11" type="ORF">FSP39_016187</name>
</gene>
<evidence type="ECO:0000256" key="3">
    <source>
        <dbReference type="ARBA" id="ARBA00012062"/>
    </source>
</evidence>
<name>A0AA88Y0R4_PINIB</name>
<keyword evidence="6" id="KW-0378">Hydrolase</keyword>
<reference evidence="11" key="1">
    <citation type="submission" date="2019-08" db="EMBL/GenBank/DDBJ databases">
        <title>The improved chromosome-level genome for the pearl oyster Pinctada fucata martensii using PacBio sequencing and Hi-C.</title>
        <authorList>
            <person name="Zheng Z."/>
        </authorList>
    </citation>
    <scope>NUCLEOTIDE SEQUENCE</scope>
    <source>
        <strain evidence="11">ZZ-2019</strain>
        <tissue evidence="11">Adductor muscle</tissue>
    </source>
</reference>